<dbReference type="SFLD" id="SFLDG01141">
    <property type="entry name" value="C2.B.1:_Sucrose_Phosphatase_Li"/>
    <property type="match status" value="1"/>
</dbReference>
<evidence type="ECO:0000256" key="2">
    <source>
        <dbReference type="ARBA" id="ARBA00012536"/>
    </source>
</evidence>
<gene>
    <name evidence="9" type="ORF">C41B8_01470</name>
</gene>
<evidence type="ECO:0000259" key="6">
    <source>
        <dbReference type="Pfam" id="PF00534"/>
    </source>
</evidence>
<dbReference type="PATRIC" id="fig|1304275.5.peg.298"/>
<evidence type="ECO:0000256" key="5">
    <source>
        <dbReference type="ARBA" id="ARBA00047471"/>
    </source>
</evidence>
<dbReference type="InterPro" id="IPR006380">
    <property type="entry name" value="SPP-like_dom"/>
</dbReference>
<dbReference type="SFLD" id="SFLDG01140">
    <property type="entry name" value="C2.B:_Phosphomannomutase_and_P"/>
    <property type="match status" value="1"/>
</dbReference>
<dbReference type="SUPFAM" id="SSF53756">
    <property type="entry name" value="UDP-Glycosyltransferase/glycogen phosphorylase"/>
    <property type="match status" value="1"/>
</dbReference>
<feature type="domain" description="Sucrose phosphatase-like" evidence="7">
    <location>
        <begin position="439"/>
        <end position="676"/>
    </location>
</feature>
<dbReference type="InterPro" id="IPR001296">
    <property type="entry name" value="Glyco_trans_1"/>
</dbReference>
<dbReference type="GO" id="GO:0016791">
    <property type="term" value="F:phosphatase activity"/>
    <property type="evidence" value="ECO:0007669"/>
    <property type="project" value="UniProtKB-ARBA"/>
</dbReference>
<comment type="similarity">
    <text evidence="1">Belongs to the glycosyltransferase 1 family.</text>
</comment>
<dbReference type="PANTHER" id="PTHR46039:SF5">
    <property type="entry name" value="SUCROSE-PHOSPHATE SYNTHASE 3-RELATED"/>
    <property type="match status" value="1"/>
</dbReference>
<dbReference type="Pfam" id="PF13439">
    <property type="entry name" value="Glyco_transf_4"/>
    <property type="match status" value="1"/>
</dbReference>
<comment type="caution">
    <text evidence="9">The sequence shown here is derived from an EMBL/GenBank/DDBJ whole genome shotgun (WGS) entry which is preliminary data.</text>
</comment>
<accession>A0A084IRP3</accession>
<reference evidence="9 10" key="1">
    <citation type="submission" date="2013-03" db="EMBL/GenBank/DDBJ databases">
        <title>Salinisphaera hydrothermalis C41B8 Genome Sequencing.</title>
        <authorList>
            <person name="Li C."/>
            <person name="Lai Q."/>
            <person name="Shao Z."/>
        </authorList>
    </citation>
    <scope>NUCLEOTIDE SEQUENCE [LARGE SCALE GENOMIC DNA]</scope>
    <source>
        <strain evidence="9 10">C41B8</strain>
    </source>
</reference>
<dbReference type="PANTHER" id="PTHR46039">
    <property type="entry name" value="SUCROSE-PHOSPHATE SYNTHASE 3-RELATED"/>
    <property type="match status" value="1"/>
</dbReference>
<sequence length="684" mass="74600">MHIALQGCLRANTVEYGITSDTGGHIQYLMQLVSASASDPRVERIDIVTRAFDAPFSAHDYRRAEETVNAKTRLIRLASGKPEYLDKEALHTELDDLTAALNAYIARAPRRPDFIHAHYADAAEVAAGANACHGIPFVFTAHSLGRVKQAHGGASDPAALARRIEYEEGALARAALVFASSRDEAELQYADYENYDPGRIRIVRPGIDSAAFRDARPADDAHALLARFLTEPDKPVILAIARPVARKNLLGLVRAYGQSPTLRERANLVIVAGTRQRLADLEPELAENMRALFEAIDEYDLHGRIAYPKQHRAEDIPAIYAWARERGGVFVNPALNEPFGLTLLEAAAAGLPVVATDSGGPNDIVSYCDNGELVSPHDTDGLATAIERVLADRRRWGRLSRNGRRAALDYDWHEHANRYHALLADLDAAPAPAPVSPRARLLVCDIDGTLVGCRTGVRRFNAWQAENDDVVLAIATGRSFHSALDVLEQAGIRRPRCLITSVGSEIYHLADDGTTYRRDHGWVHRLAANWPRADIAACVADVPGVLAQSPLEQRRFKLSYLTGDDPAIATAVRRRLRREGLKASVIHSHGCYLDVLPLGVSKGAAVARLRDRYGLPPEQVIVAGDSGNDAEMLRLSQQSIIVANAEAELIAYPGLTHAYRARAGHGRGVVEGMQYFLGAGVRAS</sequence>
<comment type="catalytic activity">
    <reaction evidence="5">
        <text>beta-D-fructose 6-phosphate + UDP-alpha-D-glucose = sucrose 6(F)-phosphate + UDP + H(+)</text>
        <dbReference type="Rhea" id="RHEA:22172"/>
        <dbReference type="ChEBI" id="CHEBI:15378"/>
        <dbReference type="ChEBI" id="CHEBI:57634"/>
        <dbReference type="ChEBI" id="CHEBI:57723"/>
        <dbReference type="ChEBI" id="CHEBI:58223"/>
        <dbReference type="ChEBI" id="CHEBI:58885"/>
        <dbReference type="EC" id="2.4.1.14"/>
    </reaction>
</comment>
<dbReference type="Proteomes" id="UP000028302">
    <property type="component" value="Unassembled WGS sequence"/>
</dbReference>
<dbReference type="NCBIfam" id="TIGR01484">
    <property type="entry name" value="HAD-SF-IIB"/>
    <property type="match status" value="1"/>
</dbReference>
<evidence type="ECO:0000313" key="10">
    <source>
        <dbReference type="Proteomes" id="UP000028302"/>
    </source>
</evidence>
<proteinExistence type="inferred from homology"/>
<evidence type="ECO:0000256" key="3">
    <source>
        <dbReference type="ARBA" id="ARBA00022676"/>
    </source>
</evidence>
<keyword evidence="9" id="KW-0378">Hydrolase</keyword>
<evidence type="ECO:0000256" key="4">
    <source>
        <dbReference type="ARBA" id="ARBA00022679"/>
    </source>
</evidence>
<keyword evidence="4" id="KW-0808">Transferase</keyword>
<name>A0A084IRP3_SALHC</name>
<evidence type="ECO:0000256" key="1">
    <source>
        <dbReference type="ARBA" id="ARBA00006530"/>
    </source>
</evidence>
<dbReference type="Pfam" id="PF05116">
    <property type="entry name" value="S6PP"/>
    <property type="match status" value="1"/>
</dbReference>
<dbReference type="InterPro" id="IPR023214">
    <property type="entry name" value="HAD_sf"/>
</dbReference>
<dbReference type="InterPro" id="IPR036412">
    <property type="entry name" value="HAD-like_sf"/>
</dbReference>
<dbReference type="Gene3D" id="3.40.50.1000">
    <property type="entry name" value="HAD superfamily/HAD-like"/>
    <property type="match status" value="1"/>
</dbReference>
<dbReference type="EC" id="2.4.1.14" evidence="2"/>
<dbReference type="GO" id="GO:0046524">
    <property type="term" value="F:sucrose-phosphate synthase activity"/>
    <property type="evidence" value="ECO:0007669"/>
    <property type="project" value="UniProtKB-EC"/>
</dbReference>
<dbReference type="InterPro" id="IPR044161">
    <property type="entry name" value="SPS"/>
</dbReference>
<dbReference type="STRING" id="1304275.C41B8_01470"/>
<protein>
    <recommendedName>
        <fullName evidence="2">sucrose-phosphate synthase</fullName>
        <ecNumber evidence="2">2.4.1.14</ecNumber>
    </recommendedName>
</protein>
<dbReference type="eggNOG" id="COG0561">
    <property type="taxonomic scope" value="Bacteria"/>
</dbReference>
<evidence type="ECO:0000313" key="9">
    <source>
        <dbReference type="EMBL" id="KEZ79377.1"/>
    </source>
</evidence>
<dbReference type="Gene3D" id="3.40.50.2000">
    <property type="entry name" value="Glycogen Phosphorylase B"/>
    <property type="match status" value="2"/>
</dbReference>
<keyword evidence="10" id="KW-1185">Reference proteome</keyword>
<dbReference type="EMBL" id="APNK01000001">
    <property type="protein sequence ID" value="KEZ79377.1"/>
    <property type="molecule type" value="Genomic_DNA"/>
</dbReference>
<dbReference type="Gene3D" id="3.90.1070.10">
    <property type="match status" value="1"/>
</dbReference>
<keyword evidence="3" id="KW-0328">Glycosyltransferase</keyword>
<dbReference type="GO" id="GO:0000287">
    <property type="term" value="F:magnesium ion binding"/>
    <property type="evidence" value="ECO:0007669"/>
    <property type="project" value="UniProtKB-ARBA"/>
</dbReference>
<dbReference type="Pfam" id="PF00534">
    <property type="entry name" value="Glycos_transf_1"/>
    <property type="match status" value="1"/>
</dbReference>
<dbReference type="SUPFAM" id="SSF56784">
    <property type="entry name" value="HAD-like"/>
    <property type="match status" value="1"/>
</dbReference>
<dbReference type="AlphaFoldDB" id="A0A084IRP3"/>
<dbReference type="SFLD" id="SFLDS00003">
    <property type="entry name" value="Haloacid_Dehalogenase"/>
    <property type="match status" value="1"/>
</dbReference>
<feature type="domain" description="Glycosyl transferase family 1" evidence="6">
    <location>
        <begin position="231"/>
        <end position="405"/>
    </location>
</feature>
<organism evidence="9 10">
    <name type="scientific">Salinisphaera hydrothermalis (strain C41B8)</name>
    <dbReference type="NCBI Taxonomy" id="1304275"/>
    <lineage>
        <taxon>Bacteria</taxon>
        <taxon>Pseudomonadati</taxon>
        <taxon>Pseudomonadota</taxon>
        <taxon>Gammaproteobacteria</taxon>
        <taxon>Salinisphaerales</taxon>
        <taxon>Salinisphaeraceae</taxon>
        <taxon>Salinisphaera</taxon>
    </lineage>
</organism>
<evidence type="ECO:0000259" key="8">
    <source>
        <dbReference type="Pfam" id="PF13439"/>
    </source>
</evidence>
<evidence type="ECO:0000259" key="7">
    <source>
        <dbReference type="Pfam" id="PF05116"/>
    </source>
</evidence>
<feature type="domain" description="Glycosyltransferase subfamily 4-like N-terminal" evidence="8">
    <location>
        <begin position="100"/>
        <end position="209"/>
    </location>
</feature>
<dbReference type="eggNOG" id="COG0438">
    <property type="taxonomic scope" value="Bacteria"/>
</dbReference>
<dbReference type="InterPro" id="IPR006379">
    <property type="entry name" value="HAD-SF_hydro_IIB"/>
</dbReference>
<dbReference type="InterPro" id="IPR028098">
    <property type="entry name" value="Glyco_trans_4-like_N"/>
</dbReference>